<evidence type="ECO:0000256" key="1">
    <source>
        <dbReference type="SAM" id="Phobius"/>
    </source>
</evidence>
<organism evidence="2 3">
    <name type="scientific">Planctopirus limnophila (strain ATCC 43296 / DSM 3776 / IFAM 1008 / Mu 290)</name>
    <name type="common">Planctomyces limnophilus</name>
    <dbReference type="NCBI Taxonomy" id="521674"/>
    <lineage>
        <taxon>Bacteria</taxon>
        <taxon>Pseudomonadati</taxon>
        <taxon>Planctomycetota</taxon>
        <taxon>Planctomycetia</taxon>
        <taxon>Planctomycetales</taxon>
        <taxon>Planctomycetaceae</taxon>
        <taxon>Planctopirus</taxon>
    </lineage>
</organism>
<gene>
    <name evidence="2" type="ordered locus">Plim_0151</name>
</gene>
<dbReference type="OrthoDB" id="3078426at2"/>
<dbReference type="EMBL" id="CP001744">
    <property type="protein sequence ID" value="ADG66003.1"/>
    <property type="molecule type" value="Genomic_DNA"/>
</dbReference>
<feature type="transmembrane region" description="Helical" evidence="1">
    <location>
        <begin position="7"/>
        <end position="24"/>
    </location>
</feature>
<dbReference type="RefSeq" id="WP_013108434.1">
    <property type="nucleotide sequence ID" value="NC_014148.1"/>
</dbReference>
<dbReference type="AlphaFoldDB" id="D5SN76"/>
<dbReference type="Proteomes" id="UP000002220">
    <property type="component" value="Chromosome"/>
</dbReference>
<keyword evidence="1" id="KW-1133">Transmembrane helix</keyword>
<keyword evidence="3" id="KW-1185">Reference proteome</keyword>
<name>D5SN76_PLAL2</name>
<reference evidence="2 3" key="1">
    <citation type="journal article" date="2010" name="Stand. Genomic Sci.">
        <title>Complete genome sequence of Planctomyces limnophilus type strain (Mu 290).</title>
        <authorList>
            <person name="Labutti K."/>
            <person name="Sikorski J."/>
            <person name="Schneider S."/>
            <person name="Nolan M."/>
            <person name="Lucas S."/>
            <person name="Glavina Del Rio T."/>
            <person name="Tice H."/>
            <person name="Cheng J.F."/>
            <person name="Goodwin L."/>
            <person name="Pitluck S."/>
            <person name="Liolios K."/>
            <person name="Ivanova N."/>
            <person name="Mavromatis K."/>
            <person name="Mikhailova N."/>
            <person name="Pati A."/>
            <person name="Chen A."/>
            <person name="Palaniappan K."/>
            <person name="Land M."/>
            <person name="Hauser L."/>
            <person name="Chang Y.J."/>
            <person name="Jeffries C.D."/>
            <person name="Tindall B.J."/>
            <person name="Rohde M."/>
            <person name="Goker M."/>
            <person name="Woyke T."/>
            <person name="Bristow J."/>
            <person name="Eisen J.A."/>
            <person name="Markowitz V."/>
            <person name="Hugenholtz P."/>
            <person name="Kyrpides N.C."/>
            <person name="Klenk H.P."/>
            <person name="Lapidus A."/>
        </authorList>
    </citation>
    <scope>NUCLEOTIDE SEQUENCE [LARGE SCALE GENOMIC DNA]</scope>
    <source>
        <strain evidence="3">ATCC 43296 / DSM 3776 / IFAM 1008 / 290</strain>
    </source>
</reference>
<protein>
    <submittedName>
        <fullName evidence="2">Uncharacterized protein</fullName>
    </submittedName>
</protein>
<sequence length="198" mass="22514">MKWAKRLAILSIVVVLSGIAYYRYQYPLGLKKYYYPYGWSHCCDKALMLALFQYAERNEGWYPRGEDSAEASLSLLHLDDPKSADANLLRGKTVDESLVQARLAAGQLLTPNTCGWHYIPGLRKDDNHRIALFWDKVGLGHNGERLPEGGHWVCFVGTAIEYIPGTQWPDFLAEQERLRSALRRTDVKPEPSDAAESR</sequence>
<dbReference type="HOGENOM" id="CLU_1377053_0_0_0"/>
<keyword evidence="1" id="KW-0812">Transmembrane</keyword>
<dbReference type="KEGG" id="plm:Plim_0151"/>
<proteinExistence type="predicted"/>
<evidence type="ECO:0000313" key="2">
    <source>
        <dbReference type="EMBL" id="ADG66003.1"/>
    </source>
</evidence>
<keyword evidence="1" id="KW-0472">Membrane</keyword>
<evidence type="ECO:0000313" key="3">
    <source>
        <dbReference type="Proteomes" id="UP000002220"/>
    </source>
</evidence>
<dbReference type="eggNOG" id="ENOG5033X8I">
    <property type="taxonomic scope" value="Bacteria"/>
</dbReference>
<accession>D5SN76</accession>